<dbReference type="EMBL" id="PIPK01000004">
    <property type="protein sequence ID" value="RUO25067.1"/>
    <property type="molecule type" value="Genomic_DNA"/>
</dbReference>
<comment type="caution">
    <text evidence="3">The sequence shown here is derived from an EMBL/GenBank/DDBJ whole genome shotgun (WGS) entry which is preliminary data.</text>
</comment>
<dbReference type="Proteomes" id="UP000249203">
    <property type="component" value="Unassembled WGS sequence"/>
</dbReference>
<dbReference type="Gene3D" id="3.40.190.10">
    <property type="entry name" value="Periplasmic binding protein-like II"/>
    <property type="match status" value="1"/>
</dbReference>
<protein>
    <submittedName>
        <fullName evidence="4">Amino acid ABC transporter substrate-binding protein</fullName>
    </submittedName>
    <submittedName>
        <fullName evidence="3">Putative glutamine transport system substrate-binding protein</fullName>
    </submittedName>
</protein>
<proteinExistence type="predicted"/>
<dbReference type="Proteomes" id="UP000287865">
    <property type="component" value="Unassembled WGS sequence"/>
</dbReference>
<feature type="signal peptide" evidence="1">
    <location>
        <begin position="1"/>
        <end position="23"/>
    </location>
</feature>
<name>A0A327X0W7_9GAMM</name>
<sequence length="296" mass="32869">MQTKNIQYLIAIGCAAISLSACSDEGAAHDTPDVDAATTFAQAQSELVADLKVIYVPAPGFAYLNENEELTGVAVEIMRDFEAWFERHHGIQMNLNFVADEDWSNMYARVSHAQGGVFGLGNVTITQERRSELQFSPPYLYNVAVLITPNDIETITSPEMFASVAEALEPLAFAGTLHEVRIRELRDTHQPNRQLARVNTNQAVIDGVVSGHYSYIDAYNYYRAVEQGTAIKHHPEFNLDGEQFGIIMPHTNDWGTLMTAFFAAESGYLTTSRYEQHLRTHLGDGVADILLQAAPR</sequence>
<organism evidence="3 5">
    <name type="scientific">Aliidiomarina maris</name>
    <dbReference type="NCBI Taxonomy" id="531312"/>
    <lineage>
        <taxon>Bacteria</taxon>
        <taxon>Pseudomonadati</taxon>
        <taxon>Pseudomonadota</taxon>
        <taxon>Gammaproteobacteria</taxon>
        <taxon>Alteromonadales</taxon>
        <taxon>Idiomarinaceae</taxon>
        <taxon>Aliidiomarina</taxon>
    </lineage>
</organism>
<feature type="domain" description="Solute-binding protein family 3/N-terminal" evidence="2">
    <location>
        <begin position="57"/>
        <end position="179"/>
    </location>
</feature>
<reference evidence="4 6" key="1">
    <citation type="journal article" date="2018" name="Front. Microbiol.">
        <title>Genome-Based Analysis Reveals the Taxonomy and Diversity of the Family Idiomarinaceae.</title>
        <authorList>
            <person name="Liu Y."/>
            <person name="Lai Q."/>
            <person name="Shao Z."/>
        </authorList>
    </citation>
    <scope>NUCLEOTIDE SEQUENCE [LARGE SCALE GENOMIC DNA]</scope>
    <source>
        <strain evidence="4 6">CF12-14</strain>
    </source>
</reference>
<feature type="chain" id="PRO_5016238326" evidence="1">
    <location>
        <begin position="24"/>
        <end position="296"/>
    </location>
</feature>
<evidence type="ECO:0000313" key="5">
    <source>
        <dbReference type="Proteomes" id="UP000249203"/>
    </source>
</evidence>
<evidence type="ECO:0000256" key="1">
    <source>
        <dbReference type="SAM" id="SignalP"/>
    </source>
</evidence>
<keyword evidence="1" id="KW-0732">Signal</keyword>
<evidence type="ECO:0000313" key="4">
    <source>
        <dbReference type="EMBL" id="RUO25067.1"/>
    </source>
</evidence>
<dbReference type="AlphaFoldDB" id="A0A327X0W7"/>
<dbReference type="RefSeq" id="WP_111569013.1">
    <property type="nucleotide sequence ID" value="NZ_PIPK01000004.1"/>
</dbReference>
<dbReference type="PROSITE" id="PS51257">
    <property type="entry name" value="PROKAR_LIPOPROTEIN"/>
    <property type="match status" value="1"/>
</dbReference>
<dbReference type="InterPro" id="IPR001638">
    <property type="entry name" value="Solute-binding_3/MltF_N"/>
</dbReference>
<evidence type="ECO:0000313" key="3">
    <source>
        <dbReference type="EMBL" id="RAJ98924.1"/>
    </source>
</evidence>
<reference evidence="3 5" key="2">
    <citation type="submission" date="2018-06" db="EMBL/GenBank/DDBJ databases">
        <title>Genomic Encyclopedia of Type Strains, Phase III (KMG-III): the genomes of soil and plant-associated and newly described type strains.</title>
        <authorList>
            <person name="Whitman W."/>
        </authorList>
    </citation>
    <scope>NUCLEOTIDE SEQUENCE [LARGE SCALE GENOMIC DNA]</scope>
    <source>
        <strain evidence="3 5">CGMCC 1.15366</strain>
    </source>
</reference>
<gene>
    <name evidence="3" type="ORF">B0I24_104126</name>
    <name evidence="4" type="ORF">CWE07_06205</name>
</gene>
<keyword evidence="6" id="KW-1185">Reference proteome</keyword>
<evidence type="ECO:0000313" key="6">
    <source>
        <dbReference type="Proteomes" id="UP000287865"/>
    </source>
</evidence>
<dbReference type="OrthoDB" id="973690at2"/>
<dbReference type="Pfam" id="PF00497">
    <property type="entry name" value="SBP_bac_3"/>
    <property type="match status" value="1"/>
</dbReference>
<dbReference type="EMBL" id="QLMD01000004">
    <property type="protein sequence ID" value="RAJ98924.1"/>
    <property type="molecule type" value="Genomic_DNA"/>
</dbReference>
<dbReference type="SUPFAM" id="SSF53850">
    <property type="entry name" value="Periplasmic binding protein-like II"/>
    <property type="match status" value="1"/>
</dbReference>
<evidence type="ECO:0000259" key="2">
    <source>
        <dbReference type="Pfam" id="PF00497"/>
    </source>
</evidence>
<accession>A0A327X0W7</accession>